<protein>
    <submittedName>
        <fullName evidence="1">Uncharacterized protein</fullName>
    </submittedName>
</protein>
<comment type="caution">
    <text evidence="1">The sequence shown here is derived from an EMBL/GenBank/DDBJ whole genome shotgun (WGS) entry which is preliminary data.</text>
</comment>
<dbReference type="EMBL" id="JAYKXP010000295">
    <property type="protein sequence ID" value="KAK7016196.1"/>
    <property type="molecule type" value="Genomic_DNA"/>
</dbReference>
<sequence length="174" mass="20152">MMQAYPRLRDRKPAPKLTGHKGFDSLIQARYKAVLYFPTDDEPRLVRLERRRIDGFDFRPLLDPDAQPDGGTANIKGIHAEDSSEAFRLFYFEQTGRNGFPVNDSITRELEGFTDGLRRPWVGPVVVVWEDDEVLTVETVEEKAESTVTQIHNFYEDFVRDEGVPYDRLEDEDL</sequence>
<dbReference type="Proteomes" id="UP001383192">
    <property type="component" value="Unassembled WGS sequence"/>
</dbReference>
<proteinExistence type="predicted"/>
<dbReference type="AlphaFoldDB" id="A0AAW0AS40"/>
<evidence type="ECO:0000313" key="1">
    <source>
        <dbReference type="EMBL" id="KAK7016196.1"/>
    </source>
</evidence>
<evidence type="ECO:0000313" key="2">
    <source>
        <dbReference type="Proteomes" id="UP001383192"/>
    </source>
</evidence>
<keyword evidence="2" id="KW-1185">Reference proteome</keyword>
<organism evidence="1 2">
    <name type="scientific">Paramarasmius palmivorus</name>
    <dbReference type="NCBI Taxonomy" id="297713"/>
    <lineage>
        <taxon>Eukaryota</taxon>
        <taxon>Fungi</taxon>
        <taxon>Dikarya</taxon>
        <taxon>Basidiomycota</taxon>
        <taxon>Agaricomycotina</taxon>
        <taxon>Agaricomycetes</taxon>
        <taxon>Agaricomycetidae</taxon>
        <taxon>Agaricales</taxon>
        <taxon>Marasmiineae</taxon>
        <taxon>Marasmiaceae</taxon>
        <taxon>Paramarasmius</taxon>
    </lineage>
</organism>
<feature type="non-terminal residue" evidence="1">
    <location>
        <position position="174"/>
    </location>
</feature>
<gene>
    <name evidence="1" type="ORF">VNI00_018961</name>
</gene>
<name>A0AAW0AS40_9AGAR</name>
<accession>A0AAW0AS40</accession>
<reference evidence="1 2" key="1">
    <citation type="submission" date="2024-01" db="EMBL/GenBank/DDBJ databases">
        <title>A draft genome for a cacao thread blight-causing isolate of Paramarasmius palmivorus.</title>
        <authorList>
            <person name="Baruah I.K."/>
            <person name="Bukari Y."/>
            <person name="Amoako-Attah I."/>
            <person name="Meinhardt L.W."/>
            <person name="Bailey B.A."/>
            <person name="Cohen S.P."/>
        </authorList>
    </citation>
    <scope>NUCLEOTIDE SEQUENCE [LARGE SCALE GENOMIC DNA]</scope>
    <source>
        <strain evidence="1 2">GH-12</strain>
    </source>
</reference>